<keyword evidence="3" id="KW-1185">Reference proteome</keyword>
<organism evidence="2 3">
    <name type="scientific">Thermococcus gorgonarius</name>
    <dbReference type="NCBI Taxonomy" id="71997"/>
    <lineage>
        <taxon>Archaea</taxon>
        <taxon>Methanobacteriati</taxon>
        <taxon>Methanobacteriota</taxon>
        <taxon>Thermococci</taxon>
        <taxon>Thermococcales</taxon>
        <taxon>Thermococcaceae</taxon>
        <taxon>Thermococcus</taxon>
    </lineage>
</organism>
<dbReference type="InterPro" id="IPR002716">
    <property type="entry name" value="PIN_dom"/>
</dbReference>
<dbReference type="AlphaFoldDB" id="A0A2Z2M8G4"/>
<dbReference type="OrthoDB" id="93300at2157"/>
<dbReference type="GO" id="GO:0003677">
    <property type="term" value="F:DNA binding"/>
    <property type="evidence" value="ECO:0007669"/>
    <property type="project" value="UniProtKB-KW"/>
</dbReference>
<sequence>MKSFMVDSTVLVEHLKGNPKATELLEALIDGNVEGYINETVASEVIFVYLKLKTGRSFRTLKKKPNLVKKVQKEPVYELLSLFKFLDTNEFVFAVSKRLVNEYGLLPNDAIIAATAIFYKLDGIITLDEDFENIAQNENLLLISSPEELSRI</sequence>
<dbReference type="RefSeq" id="WP_088884506.1">
    <property type="nucleotide sequence ID" value="NZ_CP014855.1"/>
</dbReference>
<dbReference type="Pfam" id="PF01850">
    <property type="entry name" value="PIN"/>
    <property type="match status" value="1"/>
</dbReference>
<evidence type="ECO:0000313" key="2">
    <source>
        <dbReference type="EMBL" id="ASJ00164.1"/>
    </source>
</evidence>
<reference evidence="2 3" key="1">
    <citation type="submission" date="2016-03" db="EMBL/GenBank/DDBJ databases">
        <title>Complete genome sequence of Thermococcus gorgonarius.</title>
        <authorList>
            <person name="Oger P.M."/>
        </authorList>
    </citation>
    <scope>NUCLEOTIDE SEQUENCE [LARGE SCALE GENOMIC DNA]</scope>
    <source>
        <strain evidence="2 3">W-12</strain>
    </source>
</reference>
<dbReference type="CDD" id="cd18677">
    <property type="entry name" value="PIN_MjVapC2-VapC6_like"/>
    <property type="match status" value="1"/>
</dbReference>
<dbReference type="SMART" id="SM00670">
    <property type="entry name" value="PINc"/>
    <property type="match status" value="1"/>
</dbReference>
<evidence type="ECO:0000259" key="1">
    <source>
        <dbReference type="SMART" id="SM00670"/>
    </source>
</evidence>
<dbReference type="Gene3D" id="3.40.50.1010">
    <property type="entry name" value="5'-nuclease"/>
    <property type="match status" value="1"/>
</dbReference>
<proteinExistence type="predicted"/>
<dbReference type="GeneID" id="33331083"/>
<feature type="domain" description="PIN" evidence="1">
    <location>
        <begin position="2"/>
        <end position="133"/>
    </location>
</feature>
<dbReference type="KEGG" id="tgg:A3K92_01005"/>
<dbReference type="SUPFAM" id="SSF88723">
    <property type="entry name" value="PIN domain-like"/>
    <property type="match status" value="1"/>
</dbReference>
<dbReference type="InterPro" id="IPR029060">
    <property type="entry name" value="PIN-like_dom_sf"/>
</dbReference>
<accession>A0A2Z2M8G4</accession>
<name>A0A2Z2M8G4_THEGO</name>
<dbReference type="EMBL" id="CP014855">
    <property type="protein sequence ID" value="ASJ00164.1"/>
    <property type="molecule type" value="Genomic_DNA"/>
</dbReference>
<keyword evidence="2" id="KW-0238">DNA-binding</keyword>
<gene>
    <name evidence="2" type="ORF">A3K92_01005</name>
</gene>
<dbReference type="PANTHER" id="PTHR39677">
    <property type="entry name" value="RIBONUCLEASE VAPC6"/>
    <property type="match status" value="1"/>
</dbReference>
<protein>
    <submittedName>
        <fullName evidence="2">DNA-binding protein</fullName>
    </submittedName>
</protein>
<dbReference type="PANTHER" id="PTHR39677:SF4">
    <property type="entry name" value="RIBONUCLEASE VAPC6"/>
    <property type="match status" value="1"/>
</dbReference>
<evidence type="ECO:0000313" key="3">
    <source>
        <dbReference type="Proteomes" id="UP000250134"/>
    </source>
</evidence>
<dbReference type="Proteomes" id="UP000250134">
    <property type="component" value="Chromosome"/>
</dbReference>